<feature type="compositionally biased region" description="Polar residues" evidence="1">
    <location>
        <begin position="43"/>
        <end position="55"/>
    </location>
</feature>
<gene>
    <name evidence="2" type="ORF">HMPREF9104_02008</name>
</gene>
<evidence type="ECO:0000256" key="1">
    <source>
        <dbReference type="SAM" id="MobiDB-lite"/>
    </source>
</evidence>
<name>H1LHB8_9LACO</name>
<sequence>MQSRNFHISTPDKNPQNQEFMSEETYVPVSKRLAPAHLFRTATQSRNLRISTATKNPKPRDFR</sequence>
<accession>H1LHB8</accession>
<protein>
    <submittedName>
        <fullName evidence="2">Uncharacterized protein</fullName>
    </submittedName>
</protein>
<dbReference type="AlphaFoldDB" id="H1LHB8"/>
<proteinExistence type="predicted"/>
<organism evidence="2 3">
    <name type="scientific">Lentilactobacillus kisonensis F0435</name>
    <dbReference type="NCBI Taxonomy" id="797516"/>
    <lineage>
        <taxon>Bacteria</taxon>
        <taxon>Bacillati</taxon>
        <taxon>Bacillota</taxon>
        <taxon>Bacilli</taxon>
        <taxon>Lactobacillales</taxon>
        <taxon>Lactobacillaceae</taxon>
        <taxon>Lentilactobacillus</taxon>
    </lineage>
</organism>
<dbReference type="HOGENOM" id="CLU_2880232_0_0_9"/>
<evidence type="ECO:0000313" key="2">
    <source>
        <dbReference type="EMBL" id="EHO50470.1"/>
    </source>
</evidence>
<reference evidence="2 3" key="1">
    <citation type="submission" date="2011-09" db="EMBL/GenBank/DDBJ databases">
        <authorList>
            <person name="Weinstock G."/>
            <person name="Sodergren E."/>
            <person name="Clifton S."/>
            <person name="Fulton L."/>
            <person name="Fulton B."/>
            <person name="Courtney L."/>
            <person name="Fronick C."/>
            <person name="Harrison M."/>
            <person name="Strong C."/>
            <person name="Farmer C."/>
            <person name="Delahaunty K."/>
            <person name="Markovic C."/>
            <person name="Hall O."/>
            <person name="Minx P."/>
            <person name="Tomlinson C."/>
            <person name="Mitreva M."/>
            <person name="Hou S."/>
            <person name="Chen J."/>
            <person name="Wollam A."/>
            <person name="Pepin K.H."/>
            <person name="Johnson M."/>
            <person name="Bhonagiri V."/>
            <person name="Zhang X."/>
            <person name="Suruliraj S."/>
            <person name="Warren W."/>
            <person name="Chinwalla A."/>
            <person name="Mardis E.R."/>
            <person name="Wilson R.K."/>
        </authorList>
    </citation>
    <scope>NUCLEOTIDE SEQUENCE [LARGE SCALE GENOMIC DNA]</scope>
    <source>
        <strain evidence="2 3">F0435</strain>
    </source>
</reference>
<feature type="region of interest" description="Disordered" evidence="1">
    <location>
        <begin position="43"/>
        <end position="63"/>
    </location>
</feature>
<dbReference type="Proteomes" id="UP000005025">
    <property type="component" value="Unassembled WGS sequence"/>
</dbReference>
<comment type="caution">
    <text evidence="2">The sequence shown here is derived from an EMBL/GenBank/DDBJ whole genome shotgun (WGS) entry which is preliminary data.</text>
</comment>
<dbReference type="EMBL" id="AGRJ01000175">
    <property type="protein sequence ID" value="EHO50470.1"/>
    <property type="molecule type" value="Genomic_DNA"/>
</dbReference>
<evidence type="ECO:0000313" key="3">
    <source>
        <dbReference type="Proteomes" id="UP000005025"/>
    </source>
</evidence>